<dbReference type="AlphaFoldDB" id="A0A845T1U1"/>
<sequence>MIRLHLTRGDNPAVVSLQLPATPADIGEAYAQLNTISTGRPPEIKDVESPIRNIGQYLRNAKPDNPQDMDKLNTLAQRIFKMSAEQRQLFMGTLDCSCISGLEDVLRVSEQTDEYILIPNANSDAELGRYSGAWAV</sequence>
<gene>
    <name evidence="1" type="ORF">FMM72_16910</name>
</gene>
<evidence type="ECO:0000313" key="1">
    <source>
        <dbReference type="EMBL" id="NDO40864.1"/>
    </source>
</evidence>
<protein>
    <submittedName>
        <fullName evidence="1">Uncharacterized protein</fullName>
    </submittedName>
</protein>
<comment type="caution">
    <text evidence="1">The sequence shown here is derived from an EMBL/GenBank/DDBJ whole genome shotgun (WGS) entry which is preliminary data.</text>
</comment>
<reference evidence="1 2" key="1">
    <citation type="submission" date="2019-06" db="EMBL/GenBank/DDBJ databases">
        <title>Draft genome sequences of 15 bacterial species constituting the stable defined intestinal microbiota of the GM15 gnotobiotic mouse model.</title>
        <authorList>
            <person name="Elie C."/>
            <person name="Mathieu A."/>
            <person name="Saliou A."/>
            <person name="Darnaud M."/>
            <person name="Leulier F."/>
            <person name="Tamellini A."/>
        </authorList>
    </citation>
    <scope>NUCLEOTIDE SEQUENCE [LARGE SCALE GENOMIC DNA]</scope>
    <source>
        <strain evidence="1 2">JM4-15</strain>
    </source>
</reference>
<proteinExistence type="predicted"/>
<evidence type="ECO:0000313" key="2">
    <source>
        <dbReference type="Proteomes" id="UP000462501"/>
    </source>
</evidence>
<feature type="non-terminal residue" evidence="1">
    <location>
        <position position="136"/>
    </location>
</feature>
<accession>A0A845T1U1</accession>
<dbReference type="Proteomes" id="UP000462501">
    <property type="component" value="Unassembled WGS sequence"/>
</dbReference>
<organism evidence="1 2">
    <name type="scientific">Anaerotruncus colihominis</name>
    <dbReference type="NCBI Taxonomy" id="169435"/>
    <lineage>
        <taxon>Bacteria</taxon>
        <taxon>Bacillati</taxon>
        <taxon>Bacillota</taxon>
        <taxon>Clostridia</taxon>
        <taxon>Eubacteriales</taxon>
        <taxon>Oscillospiraceae</taxon>
        <taxon>Anaerotruncus</taxon>
    </lineage>
</organism>
<dbReference type="EMBL" id="VIQT01000033">
    <property type="protein sequence ID" value="NDO40864.1"/>
    <property type="molecule type" value="Genomic_DNA"/>
</dbReference>
<name>A0A845T1U1_9FIRM</name>